<gene>
    <name evidence="1" type="ORF">SPELUC_LOCUS13187</name>
</gene>
<feature type="non-terminal residue" evidence="1">
    <location>
        <position position="76"/>
    </location>
</feature>
<feature type="non-terminal residue" evidence="1">
    <location>
        <position position="1"/>
    </location>
</feature>
<proteinExistence type="predicted"/>
<protein>
    <submittedName>
        <fullName evidence="1">17532_t:CDS:1</fullName>
    </submittedName>
</protein>
<sequence>KCKLIWSLSNDFNNSSQLREDISALKKNLETFSVVKPAKDFDIDRDQADRLLKEYKCTYFVDDGHYKSLLQATLQR</sequence>
<keyword evidence="2" id="KW-1185">Reference proteome</keyword>
<dbReference type="Proteomes" id="UP000789366">
    <property type="component" value="Unassembled WGS sequence"/>
</dbReference>
<comment type="caution">
    <text evidence="1">The sequence shown here is derived from an EMBL/GenBank/DDBJ whole genome shotgun (WGS) entry which is preliminary data.</text>
</comment>
<accession>A0ACA9Q3H1</accession>
<reference evidence="1" key="1">
    <citation type="submission" date="2021-06" db="EMBL/GenBank/DDBJ databases">
        <authorList>
            <person name="Kallberg Y."/>
            <person name="Tangrot J."/>
            <person name="Rosling A."/>
        </authorList>
    </citation>
    <scope>NUCLEOTIDE SEQUENCE</scope>
    <source>
        <strain evidence="1">28 12/20/2015</strain>
    </source>
</reference>
<evidence type="ECO:0000313" key="2">
    <source>
        <dbReference type="Proteomes" id="UP000789366"/>
    </source>
</evidence>
<organism evidence="1 2">
    <name type="scientific">Cetraspora pellucida</name>
    <dbReference type="NCBI Taxonomy" id="1433469"/>
    <lineage>
        <taxon>Eukaryota</taxon>
        <taxon>Fungi</taxon>
        <taxon>Fungi incertae sedis</taxon>
        <taxon>Mucoromycota</taxon>
        <taxon>Glomeromycotina</taxon>
        <taxon>Glomeromycetes</taxon>
        <taxon>Diversisporales</taxon>
        <taxon>Gigasporaceae</taxon>
        <taxon>Cetraspora</taxon>
    </lineage>
</organism>
<name>A0ACA9Q3H1_9GLOM</name>
<evidence type="ECO:0000313" key="1">
    <source>
        <dbReference type="EMBL" id="CAG8732102.1"/>
    </source>
</evidence>
<dbReference type="EMBL" id="CAJVPW010033851">
    <property type="protein sequence ID" value="CAG8732102.1"/>
    <property type="molecule type" value="Genomic_DNA"/>
</dbReference>